<dbReference type="GO" id="GO:0005524">
    <property type="term" value="F:ATP binding"/>
    <property type="evidence" value="ECO:0007669"/>
    <property type="project" value="UniProtKB-KW"/>
</dbReference>
<feature type="domain" description="AMP-dependent synthetase/ligase" evidence="6">
    <location>
        <begin position="146"/>
        <end position="448"/>
    </location>
</feature>
<dbReference type="AlphaFoldDB" id="A0A9W7ZN73"/>
<proteinExistence type="inferred from homology"/>
<organism evidence="8 9">
    <name type="scientific">Tieghemiomyces parasiticus</name>
    <dbReference type="NCBI Taxonomy" id="78921"/>
    <lineage>
        <taxon>Eukaryota</taxon>
        <taxon>Fungi</taxon>
        <taxon>Fungi incertae sedis</taxon>
        <taxon>Zoopagomycota</taxon>
        <taxon>Kickxellomycotina</taxon>
        <taxon>Dimargaritomycetes</taxon>
        <taxon>Dimargaritales</taxon>
        <taxon>Dimargaritaceae</taxon>
        <taxon>Tieghemiomyces</taxon>
    </lineage>
</organism>
<keyword evidence="9" id="KW-1185">Reference proteome</keyword>
<dbReference type="GO" id="GO:0006629">
    <property type="term" value="P:lipid metabolic process"/>
    <property type="evidence" value="ECO:0007669"/>
    <property type="project" value="InterPro"/>
</dbReference>
<feature type="region of interest" description="Disordered" evidence="5">
    <location>
        <begin position="1"/>
        <end position="22"/>
    </location>
</feature>
<keyword evidence="2" id="KW-0436">Ligase</keyword>
<dbReference type="Pfam" id="PF00501">
    <property type="entry name" value="AMP-binding"/>
    <property type="match status" value="1"/>
</dbReference>
<comment type="caution">
    <text evidence="8">The sequence shown here is derived from an EMBL/GenBank/DDBJ whole genome shotgun (WGS) entry which is preliminary data.</text>
</comment>
<evidence type="ECO:0008006" key="10">
    <source>
        <dbReference type="Google" id="ProtNLM"/>
    </source>
</evidence>
<evidence type="ECO:0000313" key="9">
    <source>
        <dbReference type="Proteomes" id="UP001150569"/>
    </source>
</evidence>
<dbReference type="InterPro" id="IPR020845">
    <property type="entry name" value="AMP-binding_CS"/>
</dbReference>
<dbReference type="EMBL" id="JANBPT010001312">
    <property type="protein sequence ID" value="KAJ1908831.1"/>
    <property type="molecule type" value="Genomic_DNA"/>
</dbReference>
<reference evidence="8" key="1">
    <citation type="submission" date="2022-07" db="EMBL/GenBank/DDBJ databases">
        <title>Phylogenomic reconstructions and comparative analyses of Kickxellomycotina fungi.</title>
        <authorList>
            <person name="Reynolds N.K."/>
            <person name="Stajich J.E."/>
            <person name="Barry K."/>
            <person name="Grigoriev I.V."/>
            <person name="Crous P."/>
            <person name="Smith M.E."/>
        </authorList>
    </citation>
    <scope>NUCLEOTIDE SEQUENCE</scope>
    <source>
        <strain evidence="8">RSA 861</strain>
    </source>
</reference>
<accession>A0A9W7ZN73</accession>
<gene>
    <name evidence="8" type="ORF">IWQ60_011504</name>
</gene>
<dbReference type="InterPro" id="IPR000873">
    <property type="entry name" value="AMP-dep_synth/lig_dom"/>
</dbReference>
<dbReference type="Proteomes" id="UP001150569">
    <property type="component" value="Unassembled WGS sequence"/>
</dbReference>
<evidence type="ECO:0000256" key="4">
    <source>
        <dbReference type="ARBA" id="ARBA00022840"/>
    </source>
</evidence>
<dbReference type="InterPro" id="IPR032387">
    <property type="entry name" value="ACAS_N"/>
</dbReference>
<name>A0A9W7ZN73_9FUNG</name>
<dbReference type="PANTHER" id="PTHR42921">
    <property type="entry name" value="ACETOACETYL-COA SYNTHETASE"/>
    <property type="match status" value="1"/>
</dbReference>
<evidence type="ECO:0000256" key="2">
    <source>
        <dbReference type="ARBA" id="ARBA00022598"/>
    </source>
</evidence>
<evidence type="ECO:0000256" key="1">
    <source>
        <dbReference type="ARBA" id="ARBA00006432"/>
    </source>
</evidence>
<dbReference type="OrthoDB" id="10253869at2759"/>
<dbReference type="NCBIfam" id="NF002937">
    <property type="entry name" value="PRK03584.1"/>
    <property type="match status" value="1"/>
</dbReference>
<dbReference type="SUPFAM" id="SSF56801">
    <property type="entry name" value="Acetyl-CoA synthetase-like"/>
    <property type="match status" value="1"/>
</dbReference>
<comment type="similarity">
    <text evidence="1">Belongs to the ATP-dependent AMP-binding enzyme family.</text>
</comment>
<evidence type="ECO:0000313" key="8">
    <source>
        <dbReference type="EMBL" id="KAJ1908831.1"/>
    </source>
</evidence>
<evidence type="ECO:0000259" key="6">
    <source>
        <dbReference type="Pfam" id="PF00501"/>
    </source>
</evidence>
<dbReference type="GO" id="GO:0030729">
    <property type="term" value="F:acetoacetate-CoA ligase activity"/>
    <property type="evidence" value="ECO:0007669"/>
    <property type="project" value="InterPro"/>
</dbReference>
<dbReference type="PROSITE" id="PS00455">
    <property type="entry name" value="AMP_BINDING"/>
    <property type="match status" value="1"/>
</dbReference>
<dbReference type="Gene3D" id="3.40.50.12780">
    <property type="entry name" value="N-terminal domain of ligase-like"/>
    <property type="match status" value="1"/>
</dbReference>
<keyword evidence="3" id="KW-0547">Nucleotide-binding</keyword>
<evidence type="ECO:0000256" key="5">
    <source>
        <dbReference type="SAM" id="MobiDB-lite"/>
    </source>
</evidence>
<dbReference type="InterPro" id="IPR045851">
    <property type="entry name" value="AMP-bd_C_sf"/>
</dbReference>
<evidence type="ECO:0000256" key="3">
    <source>
        <dbReference type="ARBA" id="ARBA00022741"/>
    </source>
</evidence>
<dbReference type="NCBIfam" id="TIGR01217">
    <property type="entry name" value="ac_ac_CoA_syn"/>
    <property type="match status" value="1"/>
</dbReference>
<dbReference type="Pfam" id="PF16177">
    <property type="entry name" value="ACAS_N"/>
    <property type="match status" value="1"/>
</dbReference>
<dbReference type="InterPro" id="IPR042099">
    <property type="entry name" value="ANL_N_sf"/>
</dbReference>
<protein>
    <recommendedName>
        <fullName evidence="10">Acetoacetate-CoA ligase</fullName>
    </recommendedName>
</protein>
<sequence>MTDSERASGSLPVNPPQLWAPRDPGSTNMHRFMGFVNEAQGLHLATYPELYRWSCDHLAEFWTAVWRFVGVRARREASQVVDERVPMASIPRWFDGARLNFAENLLRHGAAGSPLADRVALISCGERRLRDRGDSNHDGSEAGYIARVTHRELRLMVARAARALRRLGVEQGDRVAGYLPNGVEAVVLMLAAASMGAIWCCTSPDFGTTGVLDRLAQIRPKVLFSVNAIVYNDKVYDHLGKVAAVVDGLPTLARTVVVPFVPDHTQDYRTIRDAQAWGDFMAPAAEGDPLDDGDDMFTALPFDHPLYILFSSGTTGLPKCLVHSAGGMLLQHLKEHVVHGNMQPTDVFLQYTTTGWMMWNWMVSSLAVGATLVLYDGSPFRPGPSVLWELVDRFGVTMFGTSAKYLQSLQDAHYVPRACHDLSTLHSIYSTGSPLHPESFDYVYRDVKADLCLGSITGGTDICSLFGAHNTALPVYRGEIQCRGLGMAVEALDPASQLPIYNASGDLVCTRPFPCMPVYFWNDDAHRTKYRAAYFDHDPRVWYHGDFVWINGTTGGMVMLGRSDGTLNPAGVRFGSAELYNILENGAYPEIADALAVGQRRGDDERVVLFLRLVPGYRLDDELVHRIRAQVRAKLSPRHVPALILETPEIPYTVNGKKVEVIVKKIISGLTVVPSATLSNPECLDYYRHLDILYA</sequence>
<feature type="domain" description="Acetyl-coenzyme A synthetase N-terminal" evidence="7">
    <location>
        <begin position="47"/>
        <end position="104"/>
    </location>
</feature>
<keyword evidence="4" id="KW-0067">ATP-binding</keyword>
<evidence type="ECO:0000259" key="7">
    <source>
        <dbReference type="Pfam" id="PF16177"/>
    </source>
</evidence>
<dbReference type="Gene3D" id="3.30.300.30">
    <property type="match status" value="1"/>
</dbReference>
<dbReference type="InterPro" id="IPR005914">
    <property type="entry name" value="Acac_CoA_synth"/>
</dbReference>
<dbReference type="PANTHER" id="PTHR42921:SF1">
    <property type="entry name" value="ACETOACETYL-COA SYNTHETASE"/>
    <property type="match status" value="1"/>
</dbReference>